<proteinExistence type="predicted"/>
<feature type="region of interest" description="Disordered" evidence="1">
    <location>
        <begin position="122"/>
        <end position="146"/>
    </location>
</feature>
<name>A0AAD3S1M4_NEPGR</name>
<gene>
    <name evidence="2" type="ORF">Nepgr_004580</name>
</gene>
<sequence length="155" mass="17427">MDSSLRDADLMKMMEYLLPADAGRNRTRRCQHWKSWKSIEGIPHSYSFRYLFSKELSGGKSAQDGNSVDESGRSQPQATCNDPRMTMLTLVCSTSIPRHAGFLRRGLQKDCDSEVLGLFQQPNPKEKRLQYSMPTGKNGSGGDLVPCQEEIYNSS</sequence>
<feature type="region of interest" description="Disordered" evidence="1">
    <location>
        <begin position="58"/>
        <end position="82"/>
    </location>
</feature>
<keyword evidence="3" id="KW-1185">Reference proteome</keyword>
<protein>
    <submittedName>
        <fullName evidence="2">Uncharacterized protein</fullName>
    </submittedName>
</protein>
<accession>A0AAD3S1M4</accession>
<dbReference type="AlphaFoldDB" id="A0AAD3S1M4"/>
<comment type="caution">
    <text evidence="2">The sequence shown here is derived from an EMBL/GenBank/DDBJ whole genome shotgun (WGS) entry which is preliminary data.</text>
</comment>
<evidence type="ECO:0000256" key="1">
    <source>
        <dbReference type="SAM" id="MobiDB-lite"/>
    </source>
</evidence>
<organism evidence="2 3">
    <name type="scientific">Nepenthes gracilis</name>
    <name type="common">Slender pitcher plant</name>
    <dbReference type="NCBI Taxonomy" id="150966"/>
    <lineage>
        <taxon>Eukaryota</taxon>
        <taxon>Viridiplantae</taxon>
        <taxon>Streptophyta</taxon>
        <taxon>Embryophyta</taxon>
        <taxon>Tracheophyta</taxon>
        <taxon>Spermatophyta</taxon>
        <taxon>Magnoliopsida</taxon>
        <taxon>eudicotyledons</taxon>
        <taxon>Gunneridae</taxon>
        <taxon>Pentapetalae</taxon>
        <taxon>Caryophyllales</taxon>
        <taxon>Nepenthaceae</taxon>
        <taxon>Nepenthes</taxon>
    </lineage>
</organism>
<dbReference type="Proteomes" id="UP001279734">
    <property type="component" value="Unassembled WGS sequence"/>
</dbReference>
<reference evidence="2" key="1">
    <citation type="submission" date="2023-05" db="EMBL/GenBank/DDBJ databases">
        <title>Nepenthes gracilis genome sequencing.</title>
        <authorList>
            <person name="Fukushima K."/>
        </authorList>
    </citation>
    <scope>NUCLEOTIDE SEQUENCE</scope>
    <source>
        <strain evidence="2">SING2019-196</strain>
    </source>
</reference>
<feature type="compositionally biased region" description="Polar residues" evidence="1">
    <location>
        <begin position="63"/>
        <end position="80"/>
    </location>
</feature>
<evidence type="ECO:0000313" key="2">
    <source>
        <dbReference type="EMBL" id="GMH02741.1"/>
    </source>
</evidence>
<dbReference type="EMBL" id="BSYO01000004">
    <property type="protein sequence ID" value="GMH02741.1"/>
    <property type="molecule type" value="Genomic_DNA"/>
</dbReference>
<evidence type="ECO:0000313" key="3">
    <source>
        <dbReference type="Proteomes" id="UP001279734"/>
    </source>
</evidence>